<protein>
    <recommendedName>
        <fullName evidence="2">DUF7507 domain-containing protein</fullName>
    </recommendedName>
</protein>
<feature type="transmembrane region" description="Helical" evidence="1">
    <location>
        <begin position="303"/>
        <end position="323"/>
    </location>
</feature>
<name>A0A2M6P0Q4_9BACT</name>
<dbReference type="EMBL" id="PFBW01000142">
    <property type="protein sequence ID" value="PIR77294.1"/>
    <property type="molecule type" value="Genomic_DNA"/>
</dbReference>
<proteinExistence type="predicted"/>
<accession>A0A2M6P0Q4</accession>
<reference evidence="4" key="1">
    <citation type="submission" date="2017-09" db="EMBL/GenBank/DDBJ databases">
        <title>Depth-based differentiation of microbial function through sediment-hosted aquifers and enrichment of novel symbionts in the deep terrestrial subsurface.</title>
        <authorList>
            <person name="Probst A.J."/>
            <person name="Ladd B."/>
            <person name="Jarett J.K."/>
            <person name="Geller-Mcgrath D.E."/>
            <person name="Sieber C.M.K."/>
            <person name="Emerson J.B."/>
            <person name="Anantharaman K."/>
            <person name="Thomas B.C."/>
            <person name="Malmstrom R."/>
            <person name="Stieglmeier M."/>
            <person name="Klingl A."/>
            <person name="Woyke T."/>
            <person name="Ryan C.M."/>
            <person name="Banfield J.F."/>
        </authorList>
    </citation>
    <scope>NUCLEOTIDE SEQUENCE [LARGE SCALE GENOMIC DNA]</scope>
</reference>
<organism evidence="3 4">
    <name type="scientific">Candidatus Magasanikbacteria bacterium CG10_big_fil_rev_8_21_14_0_10_38_6</name>
    <dbReference type="NCBI Taxonomy" id="1974647"/>
    <lineage>
        <taxon>Bacteria</taxon>
        <taxon>Candidatus Magasanikiibacteriota</taxon>
    </lineage>
</organism>
<evidence type="ECO:0000313" key="4">
    <source>
        <dbReference type="Proteomes" id="UP000228528"/>
    </source>
</evidence>
<feature type="domain" description="DUF7507" evidence="2">
    <location>
        <begin position="173"/>
        <end position="256"/>
    </location>
</feature>
<keyword evidence="1" id="KW-1133">Transmembrane helix</keyword>
<sequence length="329" mass="34426">ISETSNSGYTAAIGGDCAADGTITLALGDVKTCTITNDDITPVVVPPISSGGGGGSYYVFIPPLIDVVKVPSPLALPDGPGIVKYTYTLRNIGTIPVTNITMVGDTCSPLTLISGDTNDDARLDVNETWIYTCSTTLTETHTNIITATGWANGISTTDIANATVIVGLPVVPPLIHVTKVPNPLLLSSEGGMVTYTNKVTNPGTVALSNVYLTDDKCGPVNYISGDTNSNSKLDTTETWTYTCSSTLTKTTVNTITASGEANGLKARDFAITTVVVNSAVPKLLNSTVPKLPNTGLHPSKNNIPWYIIVPAGIFAILVSFYIARKKQIA</sequence>
<gene>
    <name evidence="3" type="ORF">COU30_03260</name>
</gene>
<feature type="non-terminal residue" evidence="3">
    <location>
        <position position="1"/>
    </location>
</feature>
<evidence type="ECO:0000256" key="1">
    <source>
        <dbReference type="SAM" id="Phobius"/>
    </source>
</evidence>
<dbReference type="AlphaFoldDB" id="A0A2M6P0Q4"/>
<keyword evidence="1" id="KW-0812">Transmembrane</keyword>
<evidence type="ECO:0000313" key="3">
    <source>
        <dbReference type="EMBL" id="PIR77294.1"/>
    </source>
</evidence>
<keyword evidence="1" id="KW-0472">Membrane</keyword>
<evidence type="ECO:0000259" key="2">
    <source>
        <dbReference type="Pfam" id="PF24346"/>
    </source>
</evidence>
<dbReference type="InterPro" id="IPR055354">
    <property type="entry name" value="DUF7507"/>
</dbReference>
<dbReference type="Proteomes" id="UP000228528">
    <property type="component" value="Unassembled WGS sequence"/>
</dbReference>
<dbReference type="Pfam" id="PF24346">
    <property type="entry name" value="DUF7507"/>
    <property type="match status" value="1"/>
</dbReference>
<comment type="caution">
    <text evidence="3">The sequence shown here is derived from an EMBL/GenBank/DDBJ whole genome shotgun (WGS) entry which is preliminary data.</text>
</comment>